<dbReference type="GeneID" id="20327971"/>
<protein>
    <submittedName>
        <fullName evidence="1">Uncharacterized protein</fullName>
    </submittedName>
</protein>
<dbReference type="KEGG" id="ovi:T265_13804"/>
<evidence type="ECO:0000313" key="1">
    <source>
        <dbReference type="EMBL" id="KER27440.1"/>
    </source>
</evidence>
<reference evidence="1 2" key="1">
    <citation type="submission" date="2013-11" db="EMBL/GenBank/DDBJ databases">
        <title>Opisthorchis viverrini - life in the bile duct.</title>
        <authorList>
            <person name="Young N.D."/>
            <person name="Nagarajan N."/>
            <person name="Lin S.J."/>
            <person name="Korhonen P.K."/>
            <person name="Jex A.R."/>
            <person name="Hall R.S."/>
            <person name="Safavi-Hemami H."/>
            <person name="Kaewkong W."/>
            <person name="Bertrand D."/>
            <person name="Gao S."/>
            <person name="Seet Q."/>
            <person name="Wongkham S."/>
            <person name="Teh B.T."/>
            <person name="Wongkham C."/>
            <person name="Intapan P.M."/>
            <person name="Maleewong W."/>
            <person name="Yang X."/>
            <person name="Hu M."/>
            <person name="Wang Z."/>
            <person name="Hofmann A."/>
            <person name="Sternberg P.W."/>
            <person name="Tan P."/>
            <person name="Wang J."/>
            <person name="Gasser R.B."/>
        </authorList>
    </citation>
    <scope>NUCLEOTIDE SEQUENCE [LARGE SCALE GENOMIC DNA]</scope>
</reference>
<sequence length="101" mass="11540">WLLTCSPSLAIDPQTFRHHTRRHHLCAFDDASSYGDETFMTPSLAVGLQTFRPRSSRHRQSAVDPSNCKPIAKLGKQINCHLFNHQNIQITNNLVYQINKP</sequence>
<organism evidence="1 2">
    <name type="scientific">Opisthorchis viverrini</name>
    <name type="common">Southeast Asian liver fluke</name>
    <dbReference type="NCBI Taxonomy" id="6198"/>
    <lineage>
        <taxon>Eukaryota</taxon>
        <taxon>Metazoa</taxon>
        <taxon>Spiralia</taxon>
        <taxon>Lophotrochozoa</taxon>
        <taxon>Platyhelminthes</taxon>
        <taxon>Trematoda</taxon>
        <taxon>Digenea</taxon>
        <taxon>Opisthorchiida</taxon>
        <taxon>Opisthorchiata</taxon>
        <taxon>Opisthorchiidae</taxon>
        <taxon>Opisthorchis</taxon>
    </lineage>
</organism>
<accession>A0A074ZVM9</accession>
<keyword evidence="2" id="KW-1185">Reference proteome</keyword>
<dbReference type="EMBL" id="KL596723">
    <property type="protein sequence ID" value="KER27440.1"/>
    <property type="molecule type" value="Genomic_DNA"/>
</dbReference>
<dbReference type="Proteomes" id="UP000054324">
    <property type="component" value="Unassembled WGS sequence"/>
</dbReference>
<dbReference type="CTD" id="20327971"/>
<gene>
    <name evidence="1" type="ORF">T265_13804</name>
</gene>
<name>A0A074ZVM9_OPIVI</name>
<proteinExistence type="predicted"/>
<feature type="non-terminal residue" evidence="1">
    <location>
        <position position="101"/>
    </location>
</feature>
<dbReference type="AlphaFoldDB" id="A0A074ZVM9"/>
<evidence type="ECO:0000313" key="2">
    <source>
        <dbReference type="Proteomes" id="UP000054324"/>
    </source>
</evidence>
<feature type="non-terminal residue" evidence="1">
    <location>
        <position position="1"/>
    </location>
</feature>
<dbReference type="RefSeq" id="XP_009168848.1">
    <property type="nucleotide sequence ID" value="XM_009170584.1"/>
</dbReference>